<dbReference type="PANTHER" id="PTHR18947">
    <property type="entry name" value="HOOK PROTEINS"/>
    <property type="match status" value="1"/>
</dbReference>
<dbReference type="Proteomes" id="UP000754883">
    <property type="component" value="Unassembled WGS sequence"/>
</dbReference>
<evidence type="ECO:0000256" key="1">
    <source>
        <dbReference type="SAM" id="Coils"/>
    </source>
</evidence>
<feature type="region of interest" description="Disordered" evidence="2">
    <location>
        <begin position="647"/>
        <end position="671"/>
    </location>
</feature>
<dbReference type="GO" id="GO:0005815">
    <property type="term" value="C:microtubule organizing center"/>
    <property type="evidence" value="ECO:0007669"/>
    <property type="project" value="TreeGrafter"/>
</dbReference>
<comment type="caution">
    <text evidence="3">The sequence shown here is derived from an EMBL/GenBank/DDBJ whole genome shotgun (WGS) entry which is preliminary data.</text>
</comment>
<dbReference type="GO" id="GO:0008017">
    <property type="term" value="F:microtubule binding"/>
    <property type="evidence" value="ECO:0007669"/>
    <property type="project" value="TreeGrafter"/>
</dbReference>
<evidence type="ECO:0000313" key="4">
    <source>
        <dbReference type="Proteomes" id="UP000754883"/>
    </source>
</evidence>
<dbReference type="GO" id="GO:0030705">
    <property type="term" value="P:cytoskeleton-dependent intracellular transport"/>
    <property type="evidence" value="ECO:0007669"/>
    <property type="project" value="TreeGrafter"/>
</dbReference>
<evidence type="ECO:0000256" key="2">
    <source>
        <dbReference type="SAM" id="MobiDB-lite"/>
    </source>
</evidence>
<dbReference type="Gene3D" id="1.10.418.10">
    <property type="entry name" value="Calponin-like domain"/>
    <property type="match status" value="1"/>
</dbReference>
<dbReference type="GO" id="GO:0005737">
    <property type="term" value="C:cytoplasm"/>
    <property type="evidence" value="ECO:0007669"/>
    <property type="project" value="TreeGrafter"/>
</dbReference>
<keyword evidence="4" id="KW-1185">Reference proteome</keyword>
<protein>
    <recommendedName>
        <fullName evidence="5">HOOK N-terminal domain-containing protein</fullName>
    </recommendedName>
</protein>
<dbReference type="SUPFAM" id="SSF116907">
    <property type="entry name" value="Hook domain"/>
    <property type="match status" value="1"/>
</dbReference>
<dbReference type="AlphaFoldDB" id="A0A9N9U5E9"/>
<dbReference type="CDD" id="cd22211">
    <property type="entry name" value="HkD_SF"/>
    <property type="match status" value="1"/>
</dbReference>
<sequence>MVPPAGKTAVSYSHGAQTALLNAVNRMFELGRTVHSLDELNNGVILGQILHELDQDFDPSNLETSQGTSKYLTNKRNIQTIYKGLFRFIRRQIPELGCQAKKVDYHAIAENPDAHGISQLLAVMVSAAAMGPDNKRYIPKIQRSLDRDTQAEIMQILQIVQQDIAASEGDQDLDEAIDAVMEARDMDLLVEEQNAALRQQLEATKKNLSDYITRLEYLQLSHEELRYEKEKNDRELEILRMATQNDANSAESVKVLEAQVHEQMEIIARNEETIRAHERTKAQLESEVQRLTQKSIQADDLRDQVIEWKHKAEELEKKANTADRYKQKLESQQHLVKEVQNLQYEKADLQEQLRSLVDDRERNSRTRQAEDELTKMITQSEQHLWDERSQKNQLIRDVAALEEELMRLKAQRTHDESYIQDLQEQIQHGGATETPTQGEEALGGEGLSLNLAAELDNASNDGQPLIPLELSRLKAENDLLRRTMGSSGDAALLRRELEDERNQREHLQNNFNEIFEKHTLAQGQIDALMEDKIGEEAQAFRDLRTRSDQLEENLQKAQRRLEQLENVNADQTRELVTVKTQLSAVEKDQTEAIEDLKKTDVLVSESLQGELVRLREKYNFAISERDAHKSQLVEALLEKDRLRKGSEENKDLDASAKDSDGPELSSKGAEKIEKLRERLKERNEQLEKSERDRLDLQRKLKAALGGETAAAEKAETDQLISNLRRENSLMATAWFGLTTRLQSNHVVLQRRHDSPKSWVNKQRQMVNGQLRRRDSLYLY</sequence>
<feature type="coiled-coil region" evidence="1">
    <location>
        <begin position="267"/>
        <end position="411"/>
    </location>
</feature>
<dbReference type="GO" id="GO:0051959">
    <property type="term" value="F:dynein light intermediate chain binding"/>
    <property type="evidence" value="ECO:0007669"/>
    <property type="project" value="TreeGrafter"/>
</dbReference>
<dbReference type="GO" id="GO:0031122">
    <property type="term" value="P:cytoplasmic microtubule organization"/>
    <property type="evidence" value="ECO:0007669"/>
    <property type="project" value="TreeGrafter"/>
</dbReference>
<dbReference type="InterPro" id="IPR036872">
    <property type="entry name" value="CH_dom_sf"/>
</dbReference>
<dbReference type="EMBL" id="CABFNO020001301">
    <property type="protein sequence ID" value="CAG9979094.1"/>
    <property type="molecule type" value="Genomic_DNA"/>
</dbReference>
<proteinExistence type="predicted"/>
<evidence type="ECO:0008006" key="5">
    <source>
        <dbReference type="Google" id="ProtNLM"/>
    </source>
</evidence>
<name>A0A9N9U5E9_9HYPO</name>
<dbReference type="PANTHER" id="PTHR18947:SF28">
    <property type="entry name" value="GIRDIN, ISOFORM A"/>
    <property type="match status" value="1"/>
</dbReference>
<evidence type="ECO:0000313" key="3">
    <source>
        <dbReference type="EMBL" id="CAG9979094.1"/>
    </source>
</evidence>
<feature type="coiled-coil region" evidence="1">
    <location>
        <begin position="490"/>
        <end position="624"/>
    </location>
</feature>
<organism evidence="3 4">
    <name type="scientific">Clonostachys byssicola</name>
    <dbReference type="NCBI Taxonomy" id="160290"/>
    <lineage>
        <taxon>Eukaryota</taxon>
        <taxon>Fungi</taxon>
        <taxon>Dikarya</taxon>
        <taxon>Ascomycota</taxon>
        <taxon>Pezizomycotina</taxon>
        <taxon>Sordariomycetes</taxon>
        <taxon>Hypocreomycetidae</taxon>
        <taxon>Hypocreales</taxon>
        <taxon>Bionectriaceae</taxon>
        <taxon>Clonostachys</taxon>
    </lineage>
</organism>
<keyword evidence="1" id="KW-0175">Coiled coil</keyword>
<gene>
    <name evidence="3" type="ORF">CBYS24578_00004699</name>
</gene>
<reference evidence="3 4" key="2">
    <citation type="submission" date="2021-10" db="EMBL/GenBank/DDBJ databases">
        <authorList>
            <person name="Piombo E."/>
        </authorList>
    </citation>
    <scope>NUCLEOTIDE SEQUENCE [LARGE SCALE GENOMIC DNA]</scope>
</reference>
<feature type="compositionally biased region" description="Basic and acidic residues" evidence="2">
    <location>
        <begin position="647"/>
        <end position="660"/>
    </location>
</feature>
<accession>A0A9N9U5E9</accession>
<reference evidence="4" key="1">
    <citation type="submission" date="2019-06" db="EMBL/GenBank/DDBJ databases">
        <authorList>
            <person name="Broberg M."/>
        </authorList>
    </citation>
    <scope>NUCLEOTIDE SEQUENCE [LARGE SCALE GENOMIC DNA]</scope>
</reference>
<dbReference type="OrthoDB" id="49395at2759"/>